<dbReference type="Gene3D" id="1.20.930.10">
    <property type="entry name" value="Conserved domain common to transcription factors TFIIS, elongin A, CRSP70"/>
    <property type="match status" value="1"/>
</dbReference>
<comment type="subcellular location">
    <subcellularLocation>
        <location evidence="1">Nucleus</location>
    </subcellularLocation>
</comment>
<comment type="caution">
    <text evidence="4">The sequence shown here is derived from an EMBL/GenBank/DDBJ whole genome shotgun (WGS) entry which is preliminary data.</text>
</comment>
<feature type="region of interest" description="Disordered" evidence="2">
    <location>
        <begin position="63"/>
        <end position="84"/>
    </location>
</feature>
<accession>A0A8S1J3Q7</accession>
<feature type="compositionally biased region" description="Basic residues" evidence="2">
    <location>
        <begin position="403"/>
        <end position="413"/>
    </location>
</feature>
<feature type="domain" description="TFIIS N-terminal" evidence="3">
    <location>
        <begin position="466"/>
        <end position="545"/>
    </location>
</feature>
<sequence>MAHSDEDGGSYLKEGKEDRAPSQSDIAAPLCGISSFGAFANAVPPAIGGDDCDDETPIIKRQRTDANNSCDGHSAKRRRLGGDSENALGMDSDLLAFDLGLPGCIGSQGFGSDGVDVPILLHPHISELQNRFFDDGDADDSRVLHVQPPTVNAIRMRAKDGEHTQTGVFVDAHSYGMPDGVHGVLLGNSMNDRKESDRQNLCAGDGIDGQGVPIRVAPSCAWLNNNLDKEKRPFAAKHVPVSYPSTASLNAPPAVESAPPSTPDTPDMNNDSHVTMPGLLLEACKPFRMIGTLGAGLVRKDADSDLDDRVLVPVDRDPARTNGAMALPVCSSSCTENVAGRSDGAGLRERCIVNVKTIPLLVGLEEEPNPAGAGKDVPLRVGFGVSQTDGVKSIGVWSCPARRKTHNSARKKGQSSETISSEVPPLSGTISNQLDGEAICGDQSMMQGGTTTGNAEVINTTKVTEELATSLIQMDTALNAAIRNQDAYRVLLILDRLASLPLDFVHLMGSGIGQTVTALRSYPHPEVTQVANLMVKRWRWIVQQHWQQATACDNGAGRELQCSGERLDKHAAVRGIAMRLESLLDDLNADSQF</sequence>
<proteinExistence type="predicted"/>
<organism evidence="4 5">
    <name type="scientific">Ostreobium quekettii</name>
    <dbReference type="NCBI Taxonomy" id="121088"/>
    <lineage>
        <taxon>Eukaryota</taxon>
        <taxon>Viridiplantae</taxon>
        <taxon>Chlorophyta</taxon>
        <taxon>core chlorophytes</taxon>
        <taxon>Ulvophyceae</taxon>
        <taxon>TCBD clade</taxon>
        <taxon>Bryopsidales</taxon>
        <taxon>Ostreobineae</taxon>
        <taxon>Ostreobiaceae</taxon>
        <taxon>Ostreobium</taxon>
    </lineage>
</organism>
<evidence type="ECO:0000313" key="5">
    <source>
        <dbReference type="Proteomes" id="UP000708148"/>
    </source>
</evidence>
<dbReference type="PROSITE" id="PS51319">
    <property type="entry name" value="TFIIS_N"/>
    <property type="match status" value="1"/>
</dbReference>
<dbReference type="SUPFAM" id="SSF47676">
    <property type="entry name" value="Conserved domain common to transcription factors TFIIS, elongin A, CRSP70"/>
    <property type="match status" value="1"/>
</dbReference>
<feature type="region of interest" description="Disordered" evidence="2">
    <location>
        <begin position="1"/>
        <end position="24"/>
    </location>
</feature>
<feature type="region of interest" description="Disordered" evidence="2">
    <location>
        <begin position="403"/>
        <end position="427"/>
    </location>
</feature>
<dbReference type="EMBL" id="CAJHUC010001252">
    <property type="protein sequence ID" value="CAD7700402.1"/>
    <property type="molecule type" value="Genomic_DNA"/>
</dbReference>
<dbReference type="GO" id="GO:0005634">
    <property type="term" value="C:nucleus"/>
    <property type="evidence" value="ECO:0007669"/>
    <property type="project" value="UniProtKB-SubCell"/>
</dbReference>
<evidence type="ECO:0000259" key="3">
    <source>
        <dbReference type="PROSITE" id="PS51319"/>
    </source>
</evidence>
<feature type="region of interest" description="Disordered" evidence="2">
    <location>
        <begin position="247"/>
        <end position="267"/>
    </location>
</feature>
<dbReference type="Pfam" id="PF08711">
    <property type="entry name" value="Med26"/>
    <property type="match status" value="1"/>
</dbReference>
<gene>
    <name evidence="4" type="ORF">OSTQU699_LOCUS5761</name>
</gene>
<evidence type="ECO:0000313" key="4">
    <source>
        <dbReference type="EMBL" id="CAD7700402.1"/>
    </source>
</evidence>
<dbReference type="Proteomes" id="UP000708148">
    <property type="component" value="Unassembled WGS sequence"/>
</dbReference>
<dbReference type="InterPro" id="IPR017923">
    <property type="entry name" value="TFIIS_N"/>
</dbReference>
<name>A0A8S1J3Q7_9CHLO</name>
<reference evidence="4" key="1">
    <citation type="submission" date="2020-12" db="EMBL/GenBank/DDBJ databases">
        <authorList>
            <person name="Iha C."/>
        </authorList>
    </citation>
    <scope>NUCLEOTIDE SEQUENCE</scope>
</reference>
<evidence type="ECO:0000256" key="1">
    <source>
        <dbReference type="PROSITE-ProRule" id="PRU00649"/>
    </source>
</evidence>
<protein>
    <recommendedName>
        <fullName evidence="3">TFIIS N-terminal domain-containing protein</fullName>
    </recommendedName>
</protein>
<dbReference type="InterPro" id="IPR035441">
    <property type="entry name" value="TFIIS/LEDGF_dom_sf"/>
</dbReference>
<evidence type="ECO:0000256" key="2">
    <source>
        <dbReference type="SAM" id="MobiDB-lite"/>
    </source>
</evidence>
<keyword evidence="1" id="KW-0539">Nucleus</keyword>
<keyword evidence="5" id="KW-1185">Reference proteome</keyword>
<dbReference type="AlphaFoldDB" id="A0A8S1J3Q7"/>